<dbReference type="InterPro" id="IPR044946">
    <property type="entry name" value="Restrct_endonuc_typeI_TRD_sf"/>
</dbReference>
<evidence type="ECO:0000259" key="4">
    <source>
        <dbReference type="Pfam" id="PF01420"/>
    </source>
</evidence>
<comment type="caution">
    <text evidence="5">The sequence shown here is derived from an EMBL/GenBank/DDBJ whole genome shotgun (WGS) entry which is preliminary data.</text>
</comment>
<reference evidence="5" key="2">
    <citation type="submission" date="2023-12" db="EMBL/GenBank/DDBJ databases">
        <authorList>
            <person name="Sun Q."/>
            <person name="Inoue M."/>
        </authorList>
    </citation>
    <scope>NUCLEOTIDE SEQUENCE</scope>
    <source>
        <strain evidence="5">JCM 17590</strain>
    </source>
</reference>
<keyword evidence="6" id="KW-1185">Reference proteome</keyword>
<evidence type="ECO:0000313" key="6">
    <source>
        <dbReference type="Proteomes" id="UP001415169"/>
    </source>
</evidence>
<proteinExistence type="inferred from homology"/>
<evidence type="ECO:0000256" key="1">
    <source>
        <dbReference type="ARBA" id="ARBA00010923"/>
    </source>
</evidence>
<evidence type="ECO:0000313" key="5">
    <source>
        <dbReference type="EMBL" id="GAA4153937.1"/>
    </source>
</evidence>
<dbReference type="RefSeq" id="WP_344789774.1">
    <property type="nucleotide sequence ID" value="NZ_BAABBV010000001.1"/>
</dbReference>
<dbReference type="EMBL" id="BAABBV010000001">
    <property type="protein sequence ID" value="GAA4153937.1"/>
    <property type="molecule type" value="Genomic_DNA"/>
</dbReference>
<name>A0ABP7ZGJ7_9MICO</name>
<feature type="domain" description="Type I restriction modification DNA specificity" evidence="4">
    <location>
        <begin position="3"/>
        <end position="158"/>
    </location>
</feature>
<dbReference type="PANTHER" id="PTHR30408">
    <property type="entry name" value="TYPE-1 RESTRICTION ENZYME ECOKI SPECIFICITY PROTEIN"/>
    <property type="match status" value="1"/>
</dbReference>
<gene>
    <name evidence="5" type="ORF">GCM10022286_00920</name>
</gene>
<dbReference type="SUPFAM" id="SSF116734">
    <property type="entry name" value="DNA methylase specificity domain"/>
    <property type="match status" value="2"/>
</dbReference>
<dbReference type="Pfam" id="PF01420">
    <property type="entry name" value="Methylase_S"/>
    <property type="match status" value="2"/>
</dbReference>
<reference evidence="5" key="1">
    <citation type="journal article" date="2014" name="Int. J. Syst. Evol. Microbiol.">
        <title>Complete genome of a new Firmicutes species belonging to the dominant human colonic microbiota ('Ruminococcus bicirculans') reveals two chromosomes and a selective capacity to utilize plant glucans.</title>
        <authorList>
            <consortium name="NISC Comparative Sequencing Program"/>
            <person name="Wegmann U."/>
            <person name="Louis P."/>
            <person name="Goesmann A."/>
            <person name="Henrissat B."/>
            <person name="Duncan S.H."/>
            <person name="Flint H.J."/>
        </authorList>
    </citation>
    <scope>NUCLEOTIDE SEQUENCE</scope>
    <source>
        <strain evidence="5">JCM 17590</strain>
    </source>
</reference>
<comment type="similarity">
    <text evidence="1">Belongs to the type-I restriction system S methylase family.</text>
</comment>
<dbReference type="InterPro" id="IPR052021">
    <property type="entry name" value="Type-I_RS_S_subunit"/>
</dbReference>
<accession>A0ABP7ZGJ7</accession>
<keyword evidence="3" id="KW-0238">DNA-binding</keyword>
<dbReference type="InterPro" id="IPR000055">
    <property type="entry name" value="Restrct_endonuc_typeI_TRD"/>
</dbReference>
<feature type="domain" description="Type I restriction modification DNA specificity" evidence="4">
    <location>
        <begin position="182"/>
        <end position="304"/>
    </location>
</feature>
<dbReference type="Gene3D" id="3.90.220.20">
    <property type="entry name" value="DNA methylase specificity domains"/>
    <property type="match status" value="2"/>
</dbReference>
<evidence type="ECO:0000256" key="2">
    <source>
        <dbReference type="ARBA" id="ARBA00022747"/>
    </source>
</evidence>
<sequence length="384" mass="41133">MREGWMTVRVRDFCTITKGTTPTLKAVPGPYPLVVTGEEFASSADYQLEGEAVCVPLVSSTGHGHASLKRVHYASGKFAVANIIAAVQVKDSARYSTKYLHLVLSHFRNELLVSRMKGTANVSLSISAIADVEVALPPISEQRRIVDLIAAVDDAIEAAAEERRAATESLVAISESLWDVPERAQIRTLGDLFTGETPASSNPANWTPEDVPFITPGDVDRLGTEVQSTSRKVSTSAAKASKRTLRGHAVLQVCIGATIGKVGTHHGEALYNQQINAVSLGTRFDAVFLASAMSSPTFQSRLKGRAGKTTMPIVSKSAWGVMEVPWPGHERRNSVGSSLESHKSMLQSAETTVSALRALRAELLTACLSGDHEIPASYDALLEA</sequence>
<organism evidence="5 6">
    <name type="scientific">Gryllotalpicola daejeonensis</name>
    <dbReference type="NCBI Taxonomy" id="993087"/>
    <lineage>
        <taxon>Bacteria</taxon>
        <taxon>Bacillati</taxon>
        <taxon>Actinomycetota</taxon>
        <taxon>Actinomycetes</taxon>
        <taxon>Micrococcales</taxon>
        <taxon>Microbacteriaceae</taxon>
        <taxon>Gryllotalpicola</taxon>
    </lineage>
</organism>
<dbReference type="PANTHER" id="PTHR30408:SF12">
    <property type="entry name" value="TYPE I RESTRICTION ENZYME MJAVIII SPECIFICITY SUBUNIT"/>
    <property type="match status" value="1"/>
</dbReference>
<evidence type="ECO:0000256" key="3">
    <source>
        <dbReference type="ARBA" id="ARBA00023125"/>
    </source>
</evidence>
<dbReference type="Proteomes" id="UP001415169">
    <property type="component" value="Unassembled WGS sequence"/>
</dbReference>
<protein>
    <recommendedName>
        <fullName evidence="4">Type I restriction modification DNA specificity domain-containing protein</fullName>
    </recommendedName>
</protein>
<keyword evidence="2" id="KW-0680">Restriction system</keyword>